<feature type="region of interest" description="Disordered" evidence="5">
    <location>
        <begin position="129"/>
        <end position="472"/>
    </location>
</feature>
<dbReference type="PROSITE" id="PS51420">
    <property type="entry name" value="RHO"/>
    <property type="match status" value="1"/>
</dbReference>
<feature type="compositionally biased region" description="Low complexity" evidence="5">
    <location>
        <begin position="142"/>
        <end position="155"/>
    </location>
</feature>
<name>A0A7J6N0M7_PERCH</name>
<dbReference type="Pfam" id="PF00071">
    <property type="entry name" value="Ras"/>
    <property type="match status" value="1"/>
</dbReference>
<dbReference type="SUPFAM" id="SSF50965">
    <property type="entry name" value="Galactose oxidase, central domain"/>
    <property type="match status" value="1"/>
</dbReference>
<evidence type="ECO:0000313" key="7">
    <source>
        <dbReference type="Proteomes" id="UP000591131"/>
    </source>
</evidence>
<keyword evidence="4" id="KW-0175">Coiled coil</keyword>
<dbReference type="SMART" id="SM00174">
    <property type="entry name" value="RHO"/>
    <property type="match status" value="1"/>
</dbReference>
<evidence type="ECO:0000313" key="6">
    <source>
        <dbReference type="EMBL" id="KAF4677266.1"/>
    </source>
</evidence>
<feature type="coiled-coil region" evidence="4">
    <location>
        <begin position="484"/>
        <end position="572"/>
    </location>
</feature>
<dbReference type="InterPro" id="IPR011043">
    <property type="entry name" value="Gal_Oxase/kelch_b-propeller"/>
</dbReference>
<dbReference type="Pfam" id="PF24681">
    <property type="entry name" value="Kelch_KLHDC2_KLHL20_DRC7"/>
    <property type="match status" value="1"/>
</dbReference>
<feature type="compositionally biased region" description="Polar residues" evidence="5">
    <location>
        <begin position="1481"/>
        <end position="1495"/>
    </location>
</feature>
<dbReference type="OrthoDB" id="416684at2759"/>
<sequence>MDFLKRINDILDAADAEADADEGASPNSSRRSKGTDHGPTQAEDSARAAEVVPVVESSGRSAWMTSGSSWVKGISNKASAALQNMGTPSPPGKAVSLGSYPPTGSSPVVPDHLFGSAAAADEDLLEWESEAATSTWRPSRDSTVPKSSTPTVTASDVFGGVAPEAGRMVSAEEEGSDEEIGVKGAVKEPLGGGQEIEQAPQPPQGRPEEIEQAPQPPQGRPEEIEQAPHPPQGRPEEIEQAPQPPQGRPEEIEQAPQPPQGLPEEIEQAPQPPQGRPEEIVQAPQPPQESIDPGKEAHRSSDKGCSVPDSKGVELPNEPSTTKPAIIHPLTLVDTAAAVLRPQPPPPPVADSDGYGSSTVLFGEKSDDDQSGSSARGEGNVVEEPHLEESGGGDDDDDATRSPPPPPPLPDTTDESPSLSTTPRLTTSEASSEDKAVEPPTAGGGGGDHTPGGRTDERSGDSSGSSLGSRVMVEENTRMLLEKAETLERLLADSKSRLNDLEKAFHLKDEELDDLQRTYADEIAKTVGRGDGSLQSLRREMQRLRQRCVDLQEELQRQMRGSERDVEAARQEMEGELALLLGQKDTLLETDLTAARSKCQSMDASSSSEITKLRRELGDYSEANAELKNAYANANAEVERLSAAMAEGSKRSEEMEKSLADAELRAENASTESAKLAQQVFELQTSLHEKDFAAATSEAVASAKKQASDLEESLKDKTSALARAEEELRQASSRAESDKQRLMSRIASLESELDSTKASLANQASPPDTDLQDTISRLQRGMTQAAQGHVREVEVLQKRISEKDRRIEALVCEVNTYRNEQQDTSTYKQSGRRLSEMELGEMSPVGTPTIGRNKRIRDGMVELRPNRGSPVLKLINEIDSVCRGLVRQLLRSPFARVLLLLYFIALHVWVLLVLHLFRPPFMLNTEFPEQELAVRNLVLSVCDLKQHGDAPQARAAGRAATIGTRMYLFGGADDRRCFGNDGEIHLLEIEQMKWTRLQGTGDLPKARFGHTLHVISDTDLLLFGGLCTAEGSTCHPEFLGPNAPAWSHGAAEPSADLYIFNTRTLVWSRPTLTSSDCPSGRYLHSSAVAGENLVVYGGLAASGEPNGEVWVLNLSTWHWQKMSPSIALPPAFGHAMATFNKDIYSFGGNYGDEDEGENLNELYKFSIKSGNSVQVSICDINNSTAPCQRRFHSMDVIAGRLYVLAGASSPSSTNFTDLYVYDTVASRWSRPLYDGSPIALRAHTTTVLHDKLLIFGGVRDKPGSDEVRISKKLFFLNVLEIKEGATEGDFKFKLVSVGDSGVGKSCLLTRFVNDVYSDFHVSTIGVDFKTVVTMVKGRLVKLQLWDTAGQERFSVVTGNYYRNADGFVLVYDATSKSSFDHIDQWLSQIQQHHDLGPNTIKILVGNKYDLSSEVVITEFEGEKKAKQIGAFFVAASAKTASNVDLAFLTGAQKLVEMRREQQQAQQQRNNVQRLQLESGEPSASTNFCTQSCATR</sequence>
<dbReference type="SMART" id="SM00176">
    <property type="entry name" value="RAN"/>
    <property type="match status" value="1"/>
</dbReference>
<dbReference type="SMART" id="SM00175">
    <property type="entry name" value="RAB"/>
    <property type="match status" value="1"/>
</dbReference>
<dbReference type="EMBL" id="JAAPAO010000017">
    <property type="protein sequence ID" value="KAF4677266.1"/>
    <property type="molecule type" value="Genomic_DNA"/>
</dbReference>
<dbReference type="Gene3D" id="2.120.10.80">
    <property type="entry name" value="Kelch-type beta propeller"/>
    <property type="match status" value="2"/>
</dbReference>
<dbReference type="CDD" id="cd00154">
    <property type="entry name" value="Rab"/>
    <property type="match status" value="1"/>
</dbReference>
<feature type="compositionally biased region" description="Low complexity" evidence="5">
    <location>
        <begin position="461"/>
        <end position="470"/>
    </location>
</feature>
<dbReference type="PROSITE" id="PS51419">
    <property type="entry name" value="RAB"/>
    <property type="match status" value="1"/>
</dbReference>
<evidence type="ECO:0000256" key="5">
    <source>
        <dbReference type="SAM" id="MobiDB-lite"/>
    </source>
</evidence>
<feature type="coiled-coil region" evidence="4">
    <location>
        <begin position="610"/>
        <end position="759"/>
    </location>
</feature>
<dbReference type="InterPro" id="IPR015915">
    <property type="entry name" value="Kelch-typ_b-propeller"/>
</dbReference>
<feature type="compositionally biased region" description="Low complexity" evidence="5">
    <location>
        <begin position="1462"/>
        <end position="1477"/>
    </location>
</feature>
<dbReference type="SUPFAM" id="SSF52540">
    <property type="entry name" value="P-loop containing nucleoside triphosphate hydrolases"/>
    <property type="match status" value="1"/>
</dbReference>
<dbReference type="InterPro" id="IPR005225">
    <property type="entry name" value="Small_GTP-bd"/>
</dbReference>
<dbReference type="GO" id="GO:0005525">
    <property type="term" value="F:GTP binding"/>
    <property type="evidence" value="ECO:0007669"/>
    <property type="project" value="UniProtKB-KW"/>
</dbReference>
<evidence type="ECO:0000256" key="4">
    <source>
        <dbReference type="SAM" id="Coils"/>
    </source>
</evidence>
<evidence type="ECO:0000256" key="3">
    <source>
        <dbReference type="ARBA" id="ARBA00023288"/>
    </source>
</evidence>
<feature type="compositionally biased region" description="Basic and acidic residues" evidence="5">
    <location>
        <begin position="292"/>
        <end position="302"/>
    </location>
</feature>
<dbReference type="InterPro" id="IPR050227">
    <property type="entry name" value="Rab"/>
</dbReference>
<protein>
    <submittedName>
        <fullName evidence="6">Uncharacterized protein</fullName>
    </submittedName>
</protein>
<dbReference type="SMART" id="SM00173">
    <property type="entry name" value="RAS"/>
    <property type="match status" value="1"/>
</dbReference>
<keyword evidence="2" id="KW-0342">GTP-binding</keyword>
<organism evidence="6 7">
    <name type="scientific">Perkinsus chesapeaki</name>
    <name type="common">Clam parasite</name>
    <name type="synonym">Perkinsus andrewsi</name>
    <dbReference type="NCBI Taxonomy" id="330153"/>
    <lineage>
        <taxon>Eukaryota</taxon>
        <taxon>Sar</taxon>
        <taxon>Alveolata</taxon>
        <taxon>Perkinsozoa</taxon>
        <taxon>Perkinsea</taxon>
        <taxon>Perkinsida</taxon>
        <taxon>Perkinsidae</taxon>
        <taxon>Perkinsus</taxon>
    </lineage>
</organism>
<dbReference type="PANTHER" id="PTHR47977">
    <property type="entry name" value="RAS-RELATED PROTEIN RAB"/>
    <property type="match status" value="1"/>
</dbReference>
<dbReference type="Gene3D" id="1.20.5.1700">
    <property type="match status" value="1"/>
</dbReference>
<dbReference type="SUPFAM" id="SSF117281">
    <property type="entry name" value="Kelch motif"/>
    <property type="match status" value="1"/>
</dbReference>
<feature type="compositionally biased region" description="Low complexity" evidence="5">
    <location>
        <begin position="415"/>
        <end position="428"/>
    </location>
</feature>
<dbReference type="InterPro" id="IPR001806">
    <property type="entry name" value="Small_GTPase"/>
</dbReference>
<evidence type="ECO:0000256" key="2">
    <source>
        <dbReference type="ARBA" id="ARBA00023134"/>
    </source>
</evidence>
<accession>A0A7J6N0M7</accession>
<comment type="caution">
    <text evidence="6">The sequence shown here is derived from an EMBL/GenBank/DDBJ whole genome shotgun (WGS) entry which is preliminary data.</text>
</comment>
<proteinExistence type="predicted"/>
<dbReference type="Gene3D" id="3.40.50.300">
    <property type="entry name" value="P-loop containing nucleotide triphosphate hydrolases"/>
    <property type="match status" value="1"/>
</dbReference>
<dbReference type="InterPro" id="IPR027417">
    <property type="entry name" value="P-loop_NTPase"/>
</dbReference>
<gene>
    <name evidence="6" type="ORF">FOL47_002505</name>
</gene>
<dbReference type="Proteomes" id="UP000591131">
    <property type="component" value="Unassembled WGS sequence"/>
</dbReference>
<keyword evidence="7" id="KW-1185">Reference proteome</keyword>
<dbReference type="NCBIfam" id="TIGR00231">
    <property type="entry name" value="small_GTP"/>
    <property type="match status" value="1"/>
</dbReference>
<feature type="compositionally biased region" description="Acidic residues" evidence="5">
    <location>
        <begin position="13"/>
        <end position="22"/>
    </location>
</feature>
<dbReference type="PRINTS" id="PR00449">
    <property type="entry name" value="RASTRNSFRMNG"/>
</dbReference>
<feature type="coiled-coil region" evidence="4">
    <location>
        <begin position="793"/>
        <end position="820"/>
    </location>
</feature>
<reference evidence="6 7" key="1">
    <citation type="submission" date="2020-04" db="EMBL/GenBank/DDBJ databases">
        <title>Perkinsus chesapeaki whole genome sequence.</title>
        <authorList>
            <person name="Bogema D.R."/>
        </authorList>
    </citation>
    <scope>NUCLEOTIDE SEQUENCE [LARGE SCALE GENOMIC DNA]</scope>
    <source>
        <strain evidence="6">ATCC PRA-425</strain>
    </source>
</reference>
<dbReference type="PROSITE" id="PS51421">
    <property type="entry name" value="RAS"/>
    <property type="match status" value="1"/>
</dbReference>
<feature type="region of interest" description="Disordered" evidence="5">
    <location>
        <begin position="13"/>
        <end position="53"/>
    </location>
</feature>
<feature type="region of interest" description="Disordered" evidence="5">
    <location>
        <begin position="1461"/>
        <end position="1495"/>
    </location>
</feature>
<evidence type="ECO:0000256" key="1">
    <source>
        <dbReference type="ARBA" id="ARBA00022741"/>
    </source>
</evidence>
<dbReference type="FunFam" id="3.40.50.300:FF:001129">
    <property type="entry name" value="ras-related protein Rab-44 isoform X2"/>
    <property type="match status" value="1"/>
</dbReference>
<keyword evidence="3" id="KW-0449">Lipoprotein</keyword>
<dbReference type="GO" id="GO:0003924">
    <property type="term" value="F:GTPase activity"/>
    <property type="evidence" value="ECO:0007669"/>
    <property type="project" value="InterPro"/>
</dbReference>
<keyword evidence="1" id="KW-0547">Nucleotide-binding</keyword>